<dbReference type="PROSITE" id="PS51152">
    <property type="entry name" value="NFYA_HAP2_2"/>
    <property type="match status" value="1"/>
</dbReference>
<comment type="subunit">
    <text evidence="7">Heterotrimer.</text>
</comment>
<keyword evidence="3 7" id="KW-0238">DNA-binding</keyword>
<comment type="similarity">
    <text evidence="7">Belongs to the NFYA/HAP2 subunit family.</text>
</comment>
<reference evidence="9 10" key="1">
    <citation type="submission" date="2016-01" db="EMBL/GenBank/DDBJ databases">
        <title>Genome sequence of the yeast Holleya sinecauda.</title>
        <authorList>
            <person name="Dietrich F.S."/>
        </authorList>
    </citation>
    <scope>NUCLEOTIDE SEQUENCE [LARGE SCALE GENOMIC DNA]</scope>
    <source>
        <strain evidence="9 10">ATCC 58844</strain>
    </source>
</reference>
<evidence type="ECO:0000256" key="8">
    <source>
        <dbReference type="SAM" id="MobiDB-lite"/>
    </source>
</evidence>
<feature type="region of interest" description="Disordered" evidence="8">
    <location>
        <begin position="46"/>
        <end position="71"/>
    </location>
</feature>
<proteinExistence type="inferred from homology"/>
<dbReference type="GO" id="GO:0003700">
    <property type="term" value="F:DNA-binding transcription factor activity"/>
    <property type="evidence" value="ECO:0007669"/>
    <property type="project" value="UniProtKB-UniRule"/>
</dbReference>
<dbReference type="InterPro" id="IPR018362">
    <property type="entry name" value="CCAAT-binding_factor_CS"/>
</dbReference>
<keyword evidence="2 7" id="KW-0805">Transcription regulation</keyword>
<dbReference type="SMART" id="SM00521">
    <property type="entry name" value="CBF"/>
    <property type="match status" value="1"/>
</dbReference>
<evidence type="ECO:0000256" key="1">
    <source>
        <dbReference type="ARBA" id="ARBA00004123"/>
    </source>
</evidence>
<sequence length="284" mass="32002">MIGYGTGDQAIANEVEDGDYRLNTSLVSYDATDNASANHVENHKTMAQESVESGDVEPVRHDGELDVPNEEENEQLESVLKQSVVHDASNVYLYTQQQQNVNIVTTSGEVERDRLSDHRGGDKVGGEMYSKGQYFDAGNLDFTTTDQVALENDNSLSEPAEQPFYVNAKQYYRILKRRYARAKLEENLKISRARKPYLHESRHKHAMKRPRGQGGRFLTASEINELKKRENSGSSEKEEQLEADLPSSSPKEPRKPQYQTPHIQPQVSGMNSNNKAESQAEGNR</sequence>
<feature type="compositionally biased region" description="Basic residues" evidence="8">
    <location>
        <begin position="195"/>
        <end position="211"/>
    </location>
</feature>
<evidence type="ECO:0000256" key="7">
    <source>
        <dbReference type="RuleBase" id="RU367155"/>
    </source>
</evidence>
<keyword evidence="10" id="KW-1185">Reference proteome</keyword>
<dbReference type="GO" id="GO:0003677">
    <property type="term" value="F:DNA binding"/>
    <property type="evidence" value="ECO:0007669"/>
    <property type="project" value="UniProtKB-KW"/>
</dbReference>
<evidence type="ECO:0000256" key="4">
    <source>
        <dbReference type="ARBA" id="ARBA00023159"/>
    </source>
</evidence>
<keyword evidence="4" id="KW-0010">Activator</keyword>
<evidence type="ECO:0000313" key="10">
    <source>
        <dbReference type="Proteomes" id="UP000243052"/>
    </source>
</evidence>
<dbReference type="RefSeq" id="XP_017989663.1">
    <property type="nucleotide sequence ID" value="XM_018134065.1"/>
</dbReference>
<evidence type="ECO:0000256" key="3">
    <source>
        <dbReference type="ARBA" id="ARBA00023125"/>
    </source>
</evidence>
<gene>
    <name evidence="9" type="ORF">AW171_hschr84718</name>
</gene>
<keyword evidence="6 7" id="KW-0539">Nucleus</keyword>
<dbReference type="PANTHER" id="PTHR12632">
    <property type="entry name" value="TRANSCRIPTION FACTOR NF-Y ALPHA-RELATED"/>
    <property type="match status" value="1"/>
</dbReference>
<dbReference type="Proteomes" id="UP000243052">
    <property type="component" value="Chromosome viii"/>
</dbReference>
<feature type="compositionally biased region" description="Basic and acidic residues" evidence="8">
    <location>
        <begin position="224"/>
        <end position="240"/>
    </location>
</feature>
<dbReference type="STRING" id="45286.A0A120K2U9"/>
<accession>A0A120K2U9</accession>
<dbReference type="Gene3D" id="6.10.250.2430">
    <property type="match status" value="1"/>
</dbReference>
<feature type="compositionally biased region" description="Polar residues" evidence="8">
    <location>
        <begin position="257"/>
        <end position="284"/>
    </location>
</feature>
<dbReference type="OrthoDB" id="1097733at2759"/>
<feature type="region of interest" description="Disordered" evidence="8">
    <location>
        <begin position="195"/>
        <end position="284"/>
    </location>
</feature>
<dbReference type="GeneID" id="28726028"/>
<comment type="subcellular location">
    <subcellularLocation>
        <location evidence="1 7">Nucleus</location>
    </subcellularLocation>
</comment>
<dbReference type="PROSITE" id="PS00686">
    <property type="entry name" value="NFYA_HAP2_1"/>
    <property type="match status" value="1"/>
</dbReference>
<name>A0A120K2U9_9SACH</name>
<dbReference type="Pfam" id="PF02045">
    <property type="entry name" value="CBFB_NFYA"/>
    <property type="match status" value="1"/>
</dbReference>
<comment type="function">
    <text evidence="7">Component of the sequence-specific heterotrimeric transcription factor (NF-Y) which specifically recognizes a 5'-CCAAT-3' box motif found in the promoters of its target genes.</text>
</comment>
<evidence type="ECO:0000256" key="2">
    <source>
        <dbReference type="ARBA" id="ARBA00023015"/>
    </source>
</evidence>
<evidence type="ECO:0000313" key="9">
    <source>
        <dbReference type="EMBL" id="AMD22667.1"/>
    </source>
</evidence>
<evidence type="ECO:0000256" key="5">
    <source>
        <dbReference type="ARBA" id="ARBA00023163"/>
    </source>
</evidence>
<dbReference type="InterPro" id="IPR001289">
    <property type="entry name" value="NFYA"/>
</dbReference>
<dbReference type="AlphaFoldDB" id="A0A120K2U9"/>
<dbReference type="GO" id="GO:0016602">
    <property type="term" value="C:CCAAT-binding factor complex"/>
    <property type="evidence" value="ECO:0007669"/>
    <property type="project" value="InterPro"/>
</dbReference>
<dbReference type="PRINTS" id="PR00616">
    <property type="entry name" value="CCAATSUBUNTB"/>
</dbReference>
<protein>
    <recommendedName>
        <fullName evidence="7">Transcriptional activator HAP2</fullName>
    </recommendedName>
</protein>
<organism evidence="9 10">
    <name type="scientific">Eremothecium sinecaudum</name>
    <dbReference type="NCBI Taxonomy" id="45286"/>
    <lineage>
        <taxon>Eukaryota</taxon>
        <taxon>Fungi</taxon>
        <taxon>Dikarya</taxon>
        <taxon>Ascomycota</taxon>
        <taxon>Saccharomycotina</taxon>
        <taxon>Saccharomycetes</taxon>
        <taxon>Saccharomycetales</taxon>
        <taxon>Saccharomycetaceae</taxon>
        <taxon>Eremothecium</taxon>
    </lineage>
</organism>
<evidence type="ECO:0000256" key="6">
    <source>
        <dbReference type="ARBA" id="ARBA00023242"/>
    </source>
</evidence>
<dbReference type="EMBL" id="CP014248">
    <property type="protein sequence ID" value="AMD22667.1"/>
    <property type="molecule type" value="Genomic_DNA"/>
</dbReference>
<keyword evidence="5 7" id="KW-0804">Transcription</keyword>